<dbReference type="Pfam" id="PF13041">
    <property type="entry name" value="PPR_2"/>
    <property type="match status" value="3"/>
</dbReference>
<evidence type="ECO:0000313" key="4">
    <source>
        <dbReference type="EMBL" id="MCD9558482.1"/>
    </source>
</evidence>
<dbReference type="NCBIfam" id="TIGR00756">
    <property type="entry name" value="PPR"/>
    <property type="match status" value="6"/>
</dbReference>
<evidence type="ECO:0008006" key="6">
    <source>
        <dbReference type="Google" id="ProtNLM"/>
    </source>
</evidence>
<proteinExistence type="inferred from homology"/>
<evidence type="ECO:0000256" key="1">
    <source>
        <dbReference type="ARBA" id="ARBA00007626"/>
    </source>
</evidence>
<dbReference type="SUPFAM" id="SSF53474">
    <property type="entry name" value="alpha/beta-Hydrolases"/>
    <property type="match status" value="1"/>
</dbReference>
<feature type="repeat" description="PPR" evidence="3">
    <location>
        <begin position="246"/>
        <end position="280"/>
    </location>
</feature>
<organism evidence="4 5">
    <name type="scientific">Datura stramonium</name>
    <name type="common">Jimsonweed</name>
    <name type="synonym">Common thornapple</name>
    <dbReference type="NCBI Taxonomy" id="4076"/>
    <lineage>
        <taxon>Eukaryota</taxon>
        <taxon>Viridiplantae</taxon>
        <taxon>Streptophyta</taxon>
        <taxon>Embryophyta</taxon>
        <taxon>Tracheophyta</taxon>
        <taxon>Spermatophyta</taxon>
        <taxon>Magnoliopsida</taxon>
        <taxon>eudicotyledons</taxon>
        <taxon>Gunneridae</taxon>
        <taxon>Pentapetalae</taxon>
        <taxon>asterids</taxon>
        <taxon>lamiids</taxon>
        <taxon>Solanales</taxon>
        <taxon>Solanaceae</taxon>
        <taxon>Solanoideae</taxon>
        <taxon>Datureae</taxon>
        <taxon>Datura</taxon>
    </lineage>
</organism>
<dbReference type="Pfam" id="PF05705">
    <property type="entry name" value="DUF829"/>
    <property type="match status" value="1"/>
</dbReference>
<evidence type="ECO:0000256" key="3">
    <source>
        <dbReference type="PROSITE-ProRule" id="PRU00708"/>
    </source>
</evidence>
<dbReference type="InterPro" id="IPR008547">
    <property type="entry name" value="DUF829_TMEM53"/>
</dbReference>
<feature type="repeat" description="PPR" evidence="3">
    <location>
        <begin position="319"/>
        <end position="353"/>
    </location>
</feature>
<dbReference type="Proteomes" id="UP000823775">
    <property type="component" value="Unassembled WGS sequence"/>
</dbReference>
<protein>
    <recommendedName>
        <fullName evidence="6">Pentatricopeptide repeat-containing protein</fullName>
    </recommendedName>
</protein>
<feature type="repeat" description="PPR" evidence="3">
    <location>
        <begin position="389"/>
        <end position="423"/>
    </location>
</feature>
<comment type="similarity">
    <text evidence="1">Belongs to the PPR family. P subfamily.</text>
</comment>
<gene>
    <name evidence="4" type="ORF">HAX54_015869</name>
</gene>
<dbReference type="InterPro" id="IPR011990">
    <property type="entry name" value="TPR-like_helical_dom_sf"/>
</dbReference>
<reference evidence="4 5" key="1">
    <citation type="journal article" date="2021" name="BMC Genomics">
        <title>Datura genome reveals duplications of psychoactive alkaloid biosynthetic genes and high mutation rate following tissue culture.</title>
        <authorList>
            <person name="Rajewski A."/>
            <person name="Carter-House D."/>
            <person name="Stajich J."/>
            <person name="Litt A."/>
        </authorList>
    </citation>
    <scope>NUCLEOTIDE SEQUENCE [LARGE SCALE GENOMIC DNA]</scope>
    <source>
        <strain evidence="4">AR-01</strain>
    </source>
</reference>
<feature type="repeat" description="PPR" evidence="3">
    <location>
        <begin position="281"/>
        <end position="315"/>
    </location>
</feature>
<name>A0ABS8UK68_DATST</name>
<dbReference type="InterPro" id="IPR002885">
    <property type="entry name" value="PPR_rpt"/>
</dbReference>
<dbReference type="InterPro" id="IPR029058">
    <property type="entry name" value="AB_hydrolase_fold"/>
</dbReference>
<keyword evidence="2" id="KW-0677">Repeat</keyword>
<dbReference type="PANTHER" id="PTHR47941">
    <property type="entry name" value="PENTATRICOPEPTIDE REPEAT-CONTAINING PROTEIN 3, MITOCHONDRIAL"/>
    <property type="match status" value="1"/>
</dbReference>
<evidence type="ECO:0000256" key="2">
    <source>
        <dbReference type="ARBA" id="ARBA00022737"/>
    </source>
</evidence>
<dbReference type="Pfam" id="PF12854">
    <property type="entry name" value="PPR_1"/>
    <property type="match status" value="1"/>
</dbReference>
<dbReference type="EMBL" id="JACEIK010002019">
    <property type="protein sequence ID" value="MCD9558482.1"/>
    <property type="molecule type" value="Genomic_DNA"/>
</dbReference>
<comment type="caution">
    <text evidence="4">The sequence shown here is derived from an EMBL/GenBank/DDBJ whole genome shotgun (WGS) entry which is preliminary data.</text>
</comment>
<dbReference type="SUPFAM" id="SSF81901">
    <property type="entry name" value="HCP-like"/>
    <property type="match status" value="1"/>
</dbReference>
<keyword evidence="5" id="KW-1185">Reference proteome</keyword>
<dbReference type="Gene3D" id="1.25.40.10">
    <property type="entry name" value="Tetratricopeptide repeat domain"/>
    <property type="match status" value="3"/>
</dbReference>
<dbReference type="PROSITE" id="PS51375">
    <property type="entry name" value="PPR"/>
    <property type="match status" value="7"/>
</dbReference>
<dbReference type="Pfam" id="PF01535">
    <property type="entry name" value="PPR"/>
    <property type="match status" value="1"/>
</dbReference>
<accession>A0ABS8UK68</accession>
<sequence length="896" mass="101797">MLHQNLRPNSVARKYELQYLFATRESFILSSSSRFCVPSFSSFISGSFQRLYSAESAAFSSLDKTMESDSNNPVDKVYKVVMDHSNPGHKMERALDKLEIELTTPLVVEVLQKLCYEEKLAFRFFTWAGHRENYSHEPQAYNEMIDILSSTKYKVKQFRVVCDLLDYMKRNDKSLVPLEVLLKILRQYTEKHLTHLHKFARKKKIRVKTQPEVYAFNLLLDALCKCCLVEEAEALFKRVKSNVKPTADTYNILFFGWCRVRNPDRAMSILEQMINIGHAPDNFTYNTAIETFCTAGMVMQAAELLEFMRTKGSTMSSPTAKTYTIMIVALVQNDMMVECFKVLGDMLNSGCVPDVSTYKELIEGMCLAGKTEAAYKLLEEMGNKGYPADIVTYNCFLKVLCDNKDRDEALRLYQKMTDMGCVPSVQSYNMLIVMFFRMGDVDGAFETWHEMSKRGCARGTETYCVMIEGLFDNNATEEACFLLEEAVNRGMKLPYRKFDSFLMRLSAIGDLRAIHKLSEHMRTFYNPAMARRFAINQKRKSMSLRGKFFPDKAAALAAEIVNELVEELKVRPCPVVFASFSGGPKACMYKVLQIIDGKCEEHVNLGEFRLVRDCLSGYIFDSSPVDFTSDLGTRFILHPAVLGMSRPPPLASWIANGIASSLDVLFLGRFESHRAEFWQTLYASVSMGAPYLILCSEDDDLAPCQTICNFAQRLKDLGSDVKLLKWSSSPHVGHYLYHPLEYKAAVTEFLGKAAMIYSQRIRQLEGEKMGLEGSHDEISEPLGNLRKAAATANQSFQRIALELNDHFMVPSSVEYHEGSDVGSVQHEQKERYIPLSSPPKINAHGVLGQILFDVCVPKVVEDWDIRSSPTFKKASSSSTRRHSPFNPMKCIRRSRL</sequence>
<evidence type="ECO:0000313" key="5">
    <source>
        <dbReference type="Proteomes" id="UP000823775"/>
    </source>
</evidence>
<feature type="repeat" description="PPR" evidence="3">
    <location>
        <begin position="212"/>
        <end position="242"/>
    </location>
</feature>
<feature type="repeat" description="PPR" evidence="3">
    <location>
        <begin position="354"/>
        <end position="388"/>
    </location>
</feature>
<feature type="repeat" description="PPR" evidence="3">
    <location>
        <begin position="424"/>
        <end position="458"/>
    </location>
</feature>